<dbReference type="NCBIfam" id="TIGR00445">
    <property type="entry name" value="mraY"/>
    <property type="match status" value="1"/>
</dbReference>
<keyword evidence="5 7" id="KW-1133">Transmembrane helix</keyword>
<proteinExistence type="inferred from homology"/>
<evidence type="ECO:0000313" key="11">
    <source>
        <dbReference type="Proteomes" id="UP000262195"/>
    </source>
</evidence>
<dbReference type="Proteomes" id="UP000262195">
    <property type="component" value="Unassembled WGS sequence"/>
</dbReference>
<feature type="transmembrane region" description="Helical" evidence="7">
    <location>
        <begin position="199"/>
        <end position="218"/>
    </location>
</feature>
<reference evidence="10 11" key="1">
    <citation type="journal article" date="2018" name="Nat. Biotechnol.">
        <title>A standardized bacterial taxonomy based on genome phylogeny substantially revises the tree of life.</title>
        <authorList>
            <person name="Parks D.H."/>
            <person name="Chuvochina M."/>
            <person name="Waite D.W."/>
            <person name="Rinke C."/>
            <person name="Skarshewski A."/>
            <person name="Chaumeil P.A."/>
            <person name="Hugenholtz P."/>
        </authorList>
    </citation>
    <scope>NUCLEOTIDE SEQUENCE [LARGE SCALE GENOMIC DNA]</scope>
    <source>
        <strain evidence="10">UBA11306</strain>
    </source>
</reference>
<dbReference type="GO" id="GO:0008963">
    <property type="term" value="F:phospho-N-acetylmuramoyl-pentapeptide-transferase activity"/>
    <property type="evidence" value="ECO:0007669"/>
    <property type="project" value="UniProtKB-UniRule"/>
</dbReference>
<feature type="binding site" evidence="9">
    <location>
        <position position="229"/>
    </location>
    <ligand>
        <name>Mg(2+)</name>
        <dbReference type="ChEBI" id="CHEBI:18420"/>
    </ligand>
</feature>
<feature type="transmembrane region" description="Helical" evidence="7">
    <location>
        <begin position="252"/>
        <end position="273"/>
    </location>
</feature>
<name>A0A3D4S6I7_9ENTE</name>
<dbReference type="GO" id="GO:0008360">
    <property type="term" value="P:regulation of cell shape"/>
    <property type="evidence" value="ECO:0007669"/>
    <property type="project" value="UniProtKB-KW"/>
</dbReference>
<dbReference type="HAMAP" id="MF_00038">
    <property type="entry name" value="MraY"/>
    <property type="match status" value="1"/>
</dbReference>
<dbReference type="GO" id="GO:0009252">
    <property type="term" value="P:peptidoglycan biosynthetic process"/>
    <property type="evidence" value="ECO:0007669"/>
    <property type="project" value="UniProtKB-UniRule"/>
</dbReference>
<dbReference type="InterPro" id="IPR000715">
    <property type="entry name" value="Glycosyl_transferase_4"/>
</dbReference>
<comment type="subcellular location">
    <subcellularLocation>
        <location evidence="7">Cell membrane</location>
        <topology evidence="7">Multi-pass membrane protein</topology>
    </subcellularLocation>
    <subcellularLocation>
        <location evidence="1">Membrane</location>
        <topology evidence="1">Multi-pass membrane protein</topology>
    </subcellularLocation>
</comment>
<keyword evidence="7" id="KW-0133">Cell shape</keyword>
<keyword evidence="7 9" id="KW-0460">Magnesium</keyword>
<feature type="binding site" evidence="9">
    <location>
        <position position="169"/>
    </location>
    <ligand>
        <name>Mg(2+)</name>
        <dbReference type="ChEBI" id="CHEBI:18420"/>
    </ligand>
</feature>
<keyword evidence="7 9" id="KW-0479">Metal-binding</keyword>
<comment type="catalytic activity">
    <reaction evidence="7">
        <text>UDP-N-acetyl-alpha-D-muramoyl-L-alanyl-gamma-D-glutamyl-L-lysyl-D-alanyl-D-alanine + di-trans,octa-cis-undecaprenyl phosphate = Mur2Ac(oyl-L-Ala-gamma-D-Glu-L-Lys-D-Ala-D-Ala)-di-trans,octa-cis-undecaprenyl diphosphate + UMP</text>
        <dbReference type="Rhea" id="RHEA:21920"/>
        <dbReference type="ChEBI" id="CHEBI:57865"/>
        <dbReference type="ChEBI" id="CHEBI:60032"/>
        <dbReference type="ChEBI" id="CHEBI:60392"/>
        <dbReference type="ChEBI" id="CHEBI:70758"/>
        <dbReference type="EC" id="2.7.8.13"/>
    </reaction>
</comment>
<keyword evidence="6 7" id="KW-0472">Membrane</keyword>
<dbReference type="InterPro" id="IPR003524">
    <property type="entry name" value="PNAcMuramoyl-5peptid_Trfase"/>
</dbReference>
<protein>
    <recommendedName>
        <fullName evidence="7 8">Phospho-N-acetylmuramoyl-pentapeptide-transferase</fullName>
        <ecNumber evidence="7 8">2.7.8.13</ecNumber>
    </recommendedName>
    <alternativeName>
        <fullName evidence="7">UDP-MurNAc-pentapeptide phosphotransferase</fullName>
    </alternativeName>
</protein>
<dbReference type="UniPathway" id="UPA00219"/>
<keyword evidence="7" id="KW-0573">Peptidoglycan synthesis</keyword>
<feature type="transmembrane region" description="Helical" evidence="7">
    <location>
        <begin position="79"/>
        <end position="96"/>
    </location>
</feature>
<dbReference type="RefSeq" id="WP_022795445.1">
    <property type="nucleotide sequence ID" value="NZ_JBQEAI010000001.1"/>
</dbReference>
<dbReference type="Pfam" id="PF10555">
    <property type="entry name" value="MraY_sig1"/>
    <property type="match status" value="1"/>
</dbReference>
<feature type="transmembrane region" description="Helical" evidence="7">
    <location>
        <begin position="139"/>
        <end position="161"/>
    </location>
</feature>
<dbReference type="GO" id="GO:0005886">
    <property type="term" value="C:plasma membrane"/>
    <property type="evidence" value="ECO:0007669"/>
    <property type="project" value="UniProtKB-SubCell"/>
</dbReference>
<dbReference type="EC" id="2.7.8.13" evidence="7 8"/>
<comment type="similarity">
    <text evidence="2 7">Belongs to the glycosyltransferase 4 family. MraY subfamily.</text>
</comment>
<dbReference type="GO" id="GO:0051301">
    <property type="term" value="P:cell division"/>
    <property type="evidence" value="ECO:0007669"/>
    <property type="project" value="UniProtKB-KW"/>
</dbReference>
<evidence type="ECO:0000256" key="7">
    <source>
        <dbReference type="HAMAP-Rule" id="MF_00038"/>
    </source>
</evidence>
<accession>A0A3D4S6I7</accession>
<comment type="caution">
    <text evidence="10">The sequence shown here is derived from an EMBL/GenBank/DDBJ whole genome shotgun (WGS) entry which is preliminary data.</text>
</comment>
<keyword evidence="3 7" id="KW-0808">Transferase</keyword>
<evidence type="ECO:0000256" key="3">
    <source>
        <dbReference type="ARBA" id="ARBA00022679"/>
    </source>
</evidence>
<comment type="function">
    <text evidence="7">Catalyzes the initial step of the lipid cycle reactions in the biosynthesis of the cell wall peptidoglycan: transfers peptidoglycan precursor phospho-MurNAc-pentapeptide from UDP-MurNAc-pentapeptide onto the lipid carrier undecaprenyl phosphate, yielding undecaprenyl-pyrophosphoryl-MurNAc-pentapeptide, known as lipid I.</text>
</comment>
<keyword evidence="7" id="KW-0131">Cell cycle</keyword>
<evidence type="ECO:0000256" key="1">
    <source>
        <dbReference type="ARBA" id="ARBA00004141"/>
    </source>
</evidence>
<keyword evidence="4 7" id="KW-0812">Transmembrane</keyword>
<feature type="transmembrane region" description="Helical" evidence="7">
    <location>
        <begin position="53"/>
        <end position="73"/>
    </location>
</feature>
<dbReference type="InterPro" id="IPR018480">
    <property type="entry name" value="PNAcMuramoyl-5peptid_Trfase_CS"/>
</dbReference>
<evidence type="ECO:0000256" key="2">
    <source>
        <dbReference type="ARBA" id="ARBA00005583"/>
    </source>
</evidence>
<feature type="transmembrane region" description="Helical" evidence="7">
    <location>
        <begin position="173"/>
        <end position="193"/>
    </location>
</feature>
<comment type="cofactor">
    <cofactor evidence="7 9">
        <name>Mg(2+)</name>
        <dbReference type="ChEBI" id="CHEBI:18420"/>
    </cofactor>
</comment>
<dbReference type="PANTHER" id="PTHR22926">
    <property type="entry name" value="PHOSPHO-N-ACETYLMURAMOYL-PENTAPEPTIDE-TRANSFERASE"/>
    <property type="match status" value="1"/>
</dbReference>
<sequence>MSNGIYLFIASLSFALSVSLMPFWVHWMKHKQYGQAIRAEGPKWHEQKSGTPAMGGVIILATVLLFSLLLPLFDLPTDPIFYSLVFSLMAFGLIGFTDDFLKIFKKENEGLKSLQKFIAQLVIGLIVMVWLVSHDHTLVIPFFATPIHIALLVVLFGIIWMTGFSNAVNLTDGIDGLSGSTTILSLLFFLIYALHVENYGIVLFISILIGGILGFLCYNFKPAKIFMGDVGSLAIGGALAAISLALNQPWSLLGIGLIYVIETSSVILQVAYFKRTGKRLFKMSPIHHHFEMSGWSENKIVIVFSVVTVIVSAVTLLWIW</sequence>
<evidence type="ECO:0000256" key="6">
    <source>
        <dbReference type="ARBA" id="ARBA00023136"/>
    </source>
</evidence>
<dbReference type="EMBL" id="DQHO01000016">
    <property type="protein sequence ID" value="HCS93571.1"/>
    <property type="molecule type" value="Genomic_DNA"/>
</dbReference>
<gene>
    <name evidence="7" type="primary">mraY</name>
    <name evidence="10" type="ORF">DIW15_02535</name>
</gene>
<keyword evidence="7" id="KW-0132">Cell division</keyword>
<dbReference type="GO" id="GO:0071555">
    <property type="term" value="P:cell wall organization"/>
    <property type="evidence" value="ECO:0007669"/>
    <property type="project" value="UniProtKB-KW"/>
</dbReference>
<evidence type="ECO:0000256" key="9">
    <source>
        <dbReference type="PIRSR" id="PIRSR600715-1"/>
    </source>
</evidence>
<organism evidence="10 11">
    <name type="scientific">Bavariicoccus seileri</name>
    <dbReference type="NCBI Taxonomy" id="549685"/>
    <lineage>
        <taxon>Bacteria</taxon>
        <taxon>Bacillati</taxon>
        <taxon>Bacillota</taxon>
        <taxon>Bacilli</taxon>
        <taxon>Lactobacillales</taxon>
        <taxon>Enterococcaceae</taxon>
        <taxon>Bavariicoccus</taxon>
    </lineage>
</organism>
<comment type="pathway">
    <text evidence="7">Cell wall biogenesis; peptidoglycan biosynthesis.</text>
</comment>
<feature type="transmembrane region" description="Helical" evidence="7">
    <location>
        <begin position="225"/>
        <end position="246"/>
    </location>
</feature>
<evidence type="ECO:0000313" key="10">
    <source>
        <dbReference type="EMBL" id="HCS93571.1"/>
    </source>
</evidence>
<dbReference type="GO" id="GO:0046872">
    <property type="term" value="F:metal ion binding"/>
    <property type="evidence" value="ECO:0007669"/>
    <property type="project" value="UniProtKB-KW"/>
</dbReference>
<feature type="transmembrane region" description="Helical" evidence="7">
    <location>
        <begin position="300"/>
        <end position="319"/>
    </location>
</feature>
<dbReference type="Pfam" id="PF00953">
    <property type="entry name" value="Glycos_transf_4"/>
    <property type="match status" value="1"/>
</dbReference>
<feature type="transmembrane region" description="Helical" evidence="7">
    <location>
        <begin position="6"/>
        <end position="25"/>
    </location>
</feature>
<dbReference type="AlphaFoldDB" id="A0A3D4S6I7"/>
<feature type="transmembrane region" description="Helical" evidence="7">
    <location>
        <begin position="117"/>
        <end position="133"/>
    </location>
</feature>
<dbReference type="PANTHER" id="PTHR22926:SF5">
    <property type="entry name" value="PHOSPHO-N-ACETYLMURAMOYL-PENTAPEPTIDE-TRANSFERASE HOMOLOG"/>
    <property type="match status" value="1"/>
</dbReference>
<evidence type="ECO:0000256" key="4">
    <source>
        <dbReference type="ARBA" id="ARBA00022692"/>
    </source>
</evidence>
<evidence type="ECO:0000256" key="8">
    <source>
        <dbReference type="NCBIfam" id="TIGR00445"/>
    </source>
</evidence>
<dbReference type="CDD" id="cd06852">
    <property type="entry name" value="GT_MraY"/>
    <property type="match status" value="1"/>
</dbReference>
<keyword evidence="7" id="KW-0961">Cell wall biogenesis/degradation</keyword>
<keyword evidence="7" id="KW-1003">Cell membrane</keyword>
<dbReference type="PROSITE" id="PS01348">
    <property type="entry name" value="MRAY_2"/>
    <property type="match status" value="1"/>
</dbReference>
<dbReference type="STRING" id="1121105.GCA_000421665_00147"/>
<evidence type="ECO:0000256" key="5">
    <source>
        <dbReference type="ARBA" id="ARBA00022989"/>
    </source>
</evidence>